<comment type="caution">
    <text evidence="1">The sequence shown here is derived from an EMBL/GenBank/DDBJ whole genome shotgun (WGS) entry which is preliminary data.</text>
</comment>
<protein>
    <submittedName>
        <fullName evidence="1">Uncharacterized protein</fullName>
    </submittedName>
</protein>
<keyword evidence="2" id="KW-1185">Reference proteome</keyword>
<dbReference type="AlphaFoldDB" id="A0AAN8IUY5"/>
<accession>A0AAN8IUY5</accession>
<evidence type="ECO:0000313" key="2">
    <source>
        <dbReference type="Proteomes" id="UP001331761"/>
    </source>
</evidence>
<organism evidence="1 2">
    <name type="scientific">Trichostrongylus colubriformis</name>
    <name type="common">Black scour worm</name>
    <dbReference type="NCBI Taxonomy" id="6319"/>
    <lineage>
        <taxon>Eukaryota</taxon>
        <taxon>Metazoa</taxon>
        <taxon>Ecdysozoa</taxon>
        <taxon>Nematoda</taxon>
        <taxon>Chromadorea</taxon>
        <taxon>Rhabditida</taxon>
        <taxon>Rhabditina</taxon>
        <taxon>Rhabditomorpha</taxon>
        <taxon>Strongyloidea</taxon>
        <taxon>Trichostrongylidae</taxon>
        <taxon>Trichostrongylus</taxon>
    </lineage>
</organism>
<gene>
    <name evidence="1" type="ORF">GCK32_018837</name>
</gene>
<feature type="non-terminal residue" evidence="1">
    <location>
        <position position="1"/>
    </location>
</feature>
<evidence type="ECO:0000313" key="1">
    <source>
        <dbReference type="EMBL" id="KAK5982532.1"/>
    </source>
</evidence>
<reference evidence="1 2" key="1">
    <citation type="submission" date="2019-10" db="EMBL/GenBank/DDBJ databases">
        <title>Assembly and Annotation for the nematode Trichostrongylus colubriformis.</title>
        <authorList>
            <person name="Martin J."/>
        </authorList>
    </citation>
    <scope>NUCLEOTIDE SEQUENCE [LARGE SCALE GENOMIC DNA]</scope>
    <source>
        <strain evidence="1">G859</strain>
        <tissue evidence="1">Whole worm</tissue>
    </source>
</reference>
<proteinExistence type="predicted"/>
<name>A0AAN8IUY5_TRICO</name>
<dbReference type="EMBL" id="WIXE01005018">
    <property type="protein sequence ID" value="KAK5982532.1"/>
    <property type="molecule type" value="Genomic_DNA"/>
</dbReference>
<dbReference type="Proteomes" id="UP001331761">
    <property type="component" value="Unassembled WGS sequence"/>
</dbReference>
<sequence>EGPPPPKVTVGVVKERPRHLLISWEVEWNEEIPSRKVEVGVQKTGSPLETIYTGVDKEGNVTYNVRNEGGDLDVLVFAEYAEDLRTTEKKGPFKFEPLEDIQAIDLTDKADDSDVTLTWNVKGARPTEKPTFEVQLVDLFCK</sequence>